<evidence type="ECO:0000256" key="18">
    <source>
        <dbReference type="PROSITE-ProRule" id="PRU00047"/>
    </source>
</evidence>
<keyword evidence="18" id="KW-0862">Zinc</keyword>
<keyword evidence="14" id="KW-0548">Nucleotidyltransferase</keyword>
<feature type="compositionally biased region" description="Low complexity" evidence="19">
    <location>
        <begin position="502"/>
        <end position="512"/>
    </location>
</feature>
<keyword evidence="18" id="KW-0863">Zinc-finger</keyword>
<dbReference type="InterPro" id="IPR036875">
    <property type="entry name" value="Znf_CCHC_sf"/>
</dbReference>
<feature type="region of interest" description="Disordered" evidence="19">
    <location>
        <begin position="37"/>
        <end position="242"/>
    </location>
</feature>
<feature type="compositionally biased region" description="Basic and acidic residues" evidence="19">
    <location>
        <begin position="47"/>
        <end position="69"/>
    </location>
</feature>
<dbReference type="InterPro" id="IPR039537">
    <property type="entry name" value="Retrotran_Ty1/copia-like"/>
</dbReference>
<evidence type="ECO:0000259" key="21">
    <source>
        <dbReference type="PROSITE" id="PS50158"/>
    </source>
</evidence>
<dbReference type="EMBL" id="CADCXV010001283">
    <property type="protein sequence ID" value="CAB0043199.1"/>
    <property type="molecule type" value="Genomic_DNA"/>
</dbReference>
<evidence type="ECO:0000256" key="13">
    <source>
        <dbReference type="ARBA" id="ARBA00022918"/>
    </source>
</evidence>
<keyword evidence="5" id="KW-0479">Metal-binding</keyword>
<feature type="region of interest" description="Disordered" evidence="19">
    <location>
        <begin position="488"/>
        <end position="512"/>
    </location>
</feature>
<evidence type="ECO:0000256" key="6">
    <source>
        <dbReference type="ARBA" id="ARBA00022741"/>
    </source>
</evidence>
<feature type="domain" description="Integrase catalytic" evidence="22">
    <location>
        <begin position="734"/>
        <end position="911"/>
    </location>
</feature>
<keyword evidence="6" id="KW-0547">Nucleotide-binding</keyword>
<dbReference type="OrthoDB" id="6818644at2759"/>
<evidence type="ECO:0000256" key="16">
    <source>
        <dbReference type="ARBA" id="ARBA00023172"/>
    </source>
</evidence>
<protein>
    <recommendedName>
        <fullName evidence="25">Integrase catalytic domain-containing protein</fullName>
    </recommendedName>
</protein>
<evidence type="ECO:0000256" key="3">
    <source>
        <dbReference type="ARBA" id="ARBA00022670"/>
    </source>
</evidence>
<evidence type="ECO:0000256" key="15">
    <source>
        <dbReference type="ARBA" id="ARBA00023113"/>
    </source>
</evidence>
<keyword evidence="7" id="KW-0064">Aspartyl protease</keyword>
<dbReference type="InterPro" id="IPR012337">
    <property type="entry name" value="RNaseH-like_sf"/>
</dbReference>
<feature type="transmembrane region" description="Helical" evidence="20">
    <location>
        <begin position="1298"/>
        <end position="1324"/>
    </location>
</feature>
<keyword evidence="8" id="KW-0255">Endonuclease</keyword>
<keyword evidence="10" id="KW-0067">ATP-binding</keyword>
<dbReference type="SUPFAM" id="SSF56672">
    <property type="entry name" value="DNA/RNA polymerases"/>
    <property type="match status" value="1"/>
</dbReference>
<feature type="compositionally biased region" description="Polar residues" evidence="19">
    <location>
        <begin position="317"/>
        <end position="332"/>
    </location>
</feature>
<dbReference type="InterPro" id="IPR057670">
    <property type="entry name" value="SH3_retrovirus"/>
</dbReference>
<feature type="compositionally biased region" description="Polar residues" evidence="19">
    <location>
        <begin position="441"/>
        <end position="454"/>
    </location>
</feature>
<dbReference type="GO" id="GO:0003887">
    <property type="term" value="F:DNA-directed DNA polymerase activity"/>
    <property type="evidence" value="ECO:0007669"/>
    <property type="project" value="UniProtKB-KW"/>
</dbReference>
<dbReference type="InterPro" id="IPR025724">
    <property type="entry name" value="GAG-pre-integrase_dom"/>
</dbReference>
<dbReference type="Gene3D" id="3.30.420.10">
    <property type="entry name" value="Ribonuclease H-like superfamily/Ribonuclease H"/>
    <property type="match status" value="1"/>
</dbReference>
<keyword evidence="17" id="KW-0511">Multifunctional enzyme</keyword>
<feature type="region of interest" description="Disordered" evidence="19">
    <location>
        <begin position="312"/>
        <end position="332"/>
    </location>
</feature>
<dbReference type="Pfam" id="PF07727">
    <property type="entry name" value="RVT_2"/>
    <property type="match status" value="1"/>
</dbReference>
<dbReference type="GO" id="GO:0042575">
    <property type="term" value="C:DNA polymerase complex"/>
    <property type="evidence" value="ECO:0007669"/>
    <property type="project" value="UniProtKB-ARBA"/>
</dbReference>
<dbReference type="SUPFAM" id="SSF53098">
    <property type="entry name" value="Ribonuclease H-like"/>
    <property type="match status" value="1"/>
</dbReference>
<keyword evidence="13" id="KW-0695">RNA-directed DNA polymerase</keyword>
<dbReference type="InterPro" id="IPR013103">
    <property type="entry name" value="RVT_2"/>
</dbReference>
<dbReference type="SUPFAM" id="SSF57756">
    <property type="entry name" value="Retrovirus zinc finger-like domains"/>
    <property type="match status" value="1"/>
</dbReference>
<dbReference type="InterPro" id="IPR036397">
    <property type="entry name" value="RNaseH_sf"/>
</dbReference>
<dbReference type="GO" id="GO:0003676">
    <property type="term" value="F:nucleic acid binding"/>
    <property type="evidence" value="ECO:0007669"/>
    <property type="project" value="InterPro"/>
</dbReference>
<keyword evidence="20" id="KW-1133">Transmembrane helix</keyword>
<keyword evidence="12" id="KW-0229">DNA integration</keyword>
<dbReference type="Proteomes" id="UP000479190">
    <property type="component" value="Unassembled WGS sequence"/>
</dbReference>
<dbReference type="PROSITE" id="PS50994">
    <property type="entry name" value="INTEGRASE"/>
    <property type="match status" value="1"/>
</dbReference>
<keyword evidence="2" id="KW-1188">Viral release from host cell</keyword>
<accession>A0A6H5J4V3</accession>
<keyword evidence="16" id="KW-0233">DNA recombination</keyword>
<proteinExistence type="predicted"/>
<evidence type="ECO:0000256" key="5">
    <source>
        <dbReference type="ARBA" id="ARBA00022723"/>
    </source>
</evidence>
<gene>
    <name evidence="23" type="ORF">TBRA_LOCUS14787</name>
</gene>
<sequence length="1485" mass="171082">MKIRPANEHARRLISRTKRRYGSKMYSRINVCSRPFRSRSRSFLSEPDGHFQSRSFESRSRSRIPEHEGSFQPPPPSGSHTHSRSRIPEHDGHHQFQRSGSRSRSRSRISERVGSFQAPPSGSRILEHDGHHQFQRSGLRSRSRSRISEHEGPLQPPCPRSRSRSRSRISEREVSFQPSPSGLRISEHDDHHQFQRSGLRSCTRRRISEHEGPLQPLRPRSRSQFRSTHSTREGRRSAQSRGQFLSQVQNINVNAWRSGTRHRFTCPDNQARPKTYTRVQVVRTARTRDIRRYLFTLARVVHQGTRTCDVRRDNLTPDATSRDSGTTSMWSSQRPKTISPCCSHSRGLQERIDHMPYTCDINYCMKQLNACDVDEVISDTAVMAKILGGLPEKYGAFIVAWDSVETNRQTLSTLKERLLKEEKRLSVDSADNIEAFSSTMTGNSRRYSNGNNHVSDGRLRTHKNNNQRECHYCHRKGHLARECFKKANDRERAQRQQNKPANSRSQSNRYQSNSNLTAASFSGAFLATADEETSNVEANSISTVGQRLIGTDVTGVWMCDSGASCHITFRREWFAEYRKIMPKSITQSDNNAKLAVGIGTILIKRYVNGKWLDGRLDNVLHVPKFRRNLFSTNVLTSKGLRVVFDGNFMEVIHKDSGEVMAEGEKFHANICCLYFRVIAPEANIGNCTLQDLHRTLGHVNAGSLKKMIKNDSIDGVSRVIDRKFFCESCQYGKMHRLPYKYHEKSEDQFDVGQCIYTDLCGPMSVSLGGAKFFMLLKDRKSGFRYVYFLKKKSESLHYFKKFYHLIAAMDKRIKRLRCDNGTEFCNEAFRSFLSEKGIQLCTSAPYCPEQNGRIERENRTIVESARTMLLENPLPRNLWAEAVNTAVYTLNRTISANNNKITPYEQWCKKKPSVKHMYPFGTTAFVHVPSMGRTKFDSKARKTVLVGYHDECNDNYRLYDLENRKIIVSRDVKFRIESDEVDIAFKIDKPRPSHEEESAIEVQEDEANVDDKQLDHIEGDYDQSERVEIDSTIDEPRIVVDKQEPATAKERKKRKISETSICDRTLRDRLTLKRPKWYGEVHAALVEPLSLNEALNCPKKDEWMAAIEEELASHKKNETWNIINRPEGIQVLDTKWVFKTQLNTDGTVRRYKARLCARGFKQRAGIDYEETYAPVVKYESLRILFAIAAHEDLEMVQFDVKTAFLYGILEEDIYITLPQGLHESHGENQVCKLKKSLYGLKQASRCWNKKFTDFLNEFGFEKCTSEWSVLPHLLILQSKDKNFGVLFDIRSCPHINRWMSYLLFATGLRDVIILVYIGFLIYVYECSVFVCDPRVAIRRSSCPGRRRPIVTRLPGRPWRRERTLWLARNNRYSSSNSTNTAVHIGSCRSSTMSQRVYSKLALTTGPISPLEVIDQCKITTFRPTQRLFRRAVPRAVPNLTFLHDLRSVLVIVKVTVNYLNEGDLFSIISITDSIIEIITMLGMSQ</sequence>
<organism evidence="23 24">
    <name type="scientific">Trichogramma brassicae</name>
    <dbReference type="NCBI Taxonomy" id="86971"/>
    <lineage>
        <taxon>Eukaryota</taxon>
        <taxon>Metazoa</taxon>
        <taxon>Ecdysozoa</taxon>
        <taxon>Arthropoda</taxon>
        <taxon>Hexapoda</taxon>
        <taxon>Insecta</taxon>
        <taxon>Pterygota</taxon>
        <taxon>Neoptera</taxon>
        <taxon>Endopterygota</taxon>
        <taxon>Hymenoptera</taxon>
        <taxon>Apocrita</taxon>
        <taxon>Proctotrupomorpha</taxon>
        <taxon>Chalcidoidea</taxon>
        <taxon>Trichogrammatidae</taxon>
        <taxon>Trichogramma</taxon>
    </lineage>
</organism>
<evidence type="ECO:0000256" key="8">
    <source>
        <dbReference type="ARBA" id="ARBA00022759"/>
    </source>
</evidence>
<evidence type="ECO:0000256" key="10">
    <source>
        <dbReference type="ARBA" id="ARBA00022840"/>
    </source>
</evidence>
<evidence type="ECO:0000256" key="7">
    <source>
        <dbReference type="ARBA" id="ARBA00022750"/>
    </source>
</evidence>
<dbReference type="GO" id="GO:0008270">
    <property type="term" value="F:zinc ion binding"/>
    <property type="evidence" value="ECO:0007669"/>
    <property type="project" value="UniProtKB-KW"/>
</dbReference>
<dbReference type="PANTHER" id="PTHR42648:SF11">
    <property type="entry name" value="TRANSPOSON TY4-P GAG-POL POLYPROTEIN"/>
    <property type="match status" value="1"/>
</dbReference>
<dbReference type="InterPro" id="IPR001878">
    <property type="entry name" value="Znf_CCHC"/>
</dbReference>
<dbReference type="InterPro" id="IPR001584">
    <property type="entry name" value="Integrase_cat-core"/>
</dbReference>
<dbReference type="InterPro" id="IPR054722">
    <property type="entry name" value="PolX-like_BBD"/>
</dbReference>
<dbReference type="GO" id="GO:0004519">
    <property type="term" value="F:endonuclease activity"/>
    <property type="evidence" value="ECO:0007669"/>
    <property type="project" value="UniProtKB-KW"/>
</dbReference>
<evidence type="ECO:0000256" key="11">
    <source>
        <dbReference type="ARBA" id="ARBA00022842"/>
    </source>
</evidence>
<dbReference type="Pfam" id="PF22936">
    <property type="entry name" value="Pol_BBD"/>
    <property type="match status" value="1"/>
</dbReference>
<reference evidence="23 24" key="1">
    <citation type="submission" date="2020-02" db="EMBL/GenBank/DDBJ databases">
        <authorList>
            <person name="Ferguson B K."/>
        </authorList>
    </citation>
    <scope>NUCLEOTIDE SEQUENCE [LARGE SCALE GENOMIC DNA]</scope>
</reference>
<keyword evidence="20" id="KW-0812">Transmembrane</keyword>
<dbReference type="Gene3D" id="4.10.60.10">
    <property type="entry name" value="Zinc finger, CCHC-type"/>
    <property type="match status" value="1"/>
</dbReference>
<keyword evidence="11" id="KW-0460">Magnesium</keyword>
<dbReference type="Pfam" id="PF13976">
    <property type="entry name" value="gag_pre-integrs"/>
    <property type="match status" value="1"/>
</dbReference>
<evidence type="ECO:0000256" key="1">
    <source>
        <dbReference type="ARBA" id="ARBA00002180"/>
    </source>
</evidence>
<dbReference type="GO" id="GO:0005524">
    <property type="term" value="F:ATP binding"/>
    <property type="evidence" value="ECO:0007669"/>
    <property type="project" value="UniProtKB-KW"/>
</dbReference>
<evidence type="ECO:0000259" key="22">
    <source>
        <dbReference type="PROSITE" id="PS50994"/>
    </source>
</evidence>
<dbReference type="Pfam" id="PF00665">
    <property type="entry name" value="rve"/>
    <property type="match status" value="1"/>
</dbReference>
<keyword evidence="14" id="KW-0808">Transferase</keyword>
<evidence type="ECO:0000256" key="9">
    <source>
        <dbReference type="ARBA" id="ARBA00022801"/>
    </source>
</evidence>
<evidence type="ECO:0000256" key="19">
    <source>
        <dbReference type="SAM" id="MobiDB-lite"/>
    </source>
</evidence>
<dbReference type="GO" id="GO:0006310">
    <property type="term" value="P:DNA recombination"/>
    <property type="evidence" value="ECO:0007669"/>
    <property type="project" value="UniProtKB-KW"/>
</dbReference>
<dbReference type="PROSITE" id="PS50158">
    <property type="entry name" value="ZF_CCHC"/>
    <property type="match status" value="1"/>
</dbReference>
<keyword evidence="14" id="KW-0239">DNA-directed DNA polymerase</keyword>
<dbReference type="GO" id="GO:0003964">
    <property type="term" value="F:RNA-directed DNA polymerase activity"/>
    <property type="evidence" value="ECO:0007669"/>
    <property type="project" value="UniProtKB-KW"/>
</dbReference>
<feature type="region of interest" description="Disordered" evidence="19">
    <location>
        <begin position="441"/>
        <end position="460"/>
    </location>
</feature>
<evidence type="ECO:0008006" key="25">
    <source>
        <dbReference type="Google" id="ProtNLM"/>
    </source>
</evidence>
<keyword evidence="9" id="KW-0378">Hydrolase</keyword>
<evidence type="ECO:0000256" key="17">
    <source>
        <dbReference type="ARBA" id="ARBA00023268"/>
    </source>
</evidence>
<name>A0A6H5J4V3_9HYME</name>
<evidence type="ECO:0000256" key="4">
    <source>
        <dbReference type="ARBA" id="ARBA00022722"/>
    </source>
</evidence>
<dbReference type="Pfam" id="PF25597">
    <property type="entry name" value="SH3_retrovirus"/>
    <property type="match status" value="1"/>
</dbReference>
<evidence type="ECO:0000313" key="23">
    <source>
        <dbReference type="EMBL" id="CAB0043199.1"/>
    </source>
</evidence>
<dbReference type="GO" id="GO:0006508">
    <property type="term" value="P:proteolysis"/>
    <property type="evidence" value="ECO:0007669"/>
    <property type="project" value="UniProtKB-KW"/>
</dbReference>
<evidence type="ECO:0000256" key="20">
    <source>
        <dbReference type="SAM" id="Phobius"/>
    </source>
</evidence>
<comment type="function">
    <text evidence="1">The aspartyl protease (PR) mediates the proteolytic cleavages of the Gag and Gag-Pol polyproteins after assembly of the VLP.</text>
</comment>
<dbReference type="PANTHER" id="PTHR42648">
    <property type="entry name" value="TRANSPOSASE, PUTATIVE-RELATED"/>
    <property type="match status" value="1"/>
</dbReference>
<keyword evidence="20" id="KW-0472">Membrane</keyword>
<evidence type="ECO:0000256" key="2">
    <source>
        <dbReference type="ARBA" id="ARBA00022612"/>
    </source>
</evidence>
<keyword evidence="24" id="KW-1185">Reference proteome</keyword>
<evidence type="ECO:0000256" key="14">
    <source>
        <dbReference type="ARBA" id="ARBA00022932"/>
    </source>
</evidence>
<evidence type="ECO:0000256" key="12">
    <source>
        <dbReference type="ARBA" id="ARBA00022908"/>
    </source>
</evidence>
<dbReference type="GO" id="GO:0004190">
    <property type="term" value="F:aspartic-type endopeptidase activity"/>
    <property type="evidence" value="ECO:0007669"/>
    <property type="project" value="UniProtKB-KW"/>
</dbReference>
<feature type="domain" description="CCHC-type" evidence="21">
    <location>
        <begin position="470"/>
        <end position="483"/>
    </location>
</feature>
<keyword evidence="4" id="KW-0540">Nuclease</keyword>
<dbReference type="InterPro" id="IPR043502">
    <property type="entry name" value="DNA/RNA_pol_sf"/>
</dbReference>
<keyword evidence="15" id="KW-0917">Virion maturation</keyword>
<evidence type="ECO:0000313" key="24">
    <source>
        <dbReference type="Proteomes" id="UP000479190"/>
    </source>
</evidence>
<keyword evidence="3" id="KW-0645">Protease</keyword>
<dbReference type="GO" id="GO:0015074">
    <property type="term" value="P:DNA integration"/>
    <property type="evidence" value="ECO:0007669"/>
    <property type="project" value="UniProtKB-KW"/>
</dbReference>